<organism evidence="7 8">
    <name type="scientific">Hadarchaeum yellowstonense</name>
    <dbReference type="NCBI Taxonomy" id="1776334"/>
    <lineage>
        <taxon>Archaea</taxon>
        <taxon>Methanobacteriati</taxon>
        <taxon>Candidatus Hadarchaeota</taxon>
        <taxon>Candidatus Hadarchaeia</taxon>
        <taxon>Candidatus Hadarchaeales</taxon>
        <taxon>Candidatus Hadarchaeaceae</taxon>
        <taxon>Candidatus Hadarchaeum</taxon>
    </lineage>
</organism>
<evidence type="ECO:0000313" key="8">
    <source>
        <dbReference type="Proteomes" id="UP000074294"/>
    </source>
</evidence>
<name>A0A147K1G0_HADYE</name>
<comment type="catalytic activity">
    <reaction evidence="5 6">
        <text>L-arginine + H(+) = agmatine + CO2</text>
        <dbReference type="Rhea" id="RHEA:17641"/>
        <dbReference type="ChEBI" id="CHEBI:15378"/>
        <dbReference type="ChEBI" id="CHEBI:16526"/>
        <dbReference type="ChEBI" id="CHEBI:32682"/>
        <dbReference type="ChEBI" id="CHEBI:58145"/>
        <dbReference type="EC" id="4.1.1.19"/>
    </reaction>
</comment>
<dbReference type="GO" id="GO:0008792">
    <property type="term" value="F:arginine decarboxylase activity"/>
    <property type="evidence" value="ECO:0007669"/>
    <property type="project" value="UniProtKB-UniRule"/>
</dbReference>
<comment type="cofactor">
    <cofactor evidence="6">
        <name>pyruvate</name>
        <dbReference type="ChEBI" id="CHEBI:15361"/>
    </cofactor>
    <text evidence="6">Binds 1 pyruvoyl group covalently per subunit.</text>
</comment>
<dbReference type="PANTHER" id="PTHR40438:SF1">
    <property type="entry name" value="PYRUVOYL-DEPENDENT ARGININE DECARBOXYLASE"/>
    <property type="match status" value="1"/>
</dbReference>
<evidence type="ECO:0000256" key="2">
    <source>
        <dbReference type="ARBA" id="ARBA00022793"/>
    </source>
</evidence>
<dbReference type="Gene3D" id="3.30.60.30">
    <property type="match status" value="1"/>
</dbReference>
<dbReference type="STRING" id="1776334.APZ16_02065"/>
<evidence type="ECO:0000256" key="6">
    <source>
        <dbReference type="HAMAP-Rule" id="MF_01404"/>
    </source>
</evidence>
<reference evidence="7 8" key="1">
    <citation type="journal article" date="2016" name="Nat. Microbiol.">
        <title>Genomic inference of the metabolism of cosmopolitan subsurface Archaea, Hadesarchaea.</title>
        <authorList>
            <person name="Baker B.J."/>
            <person name="Saw J.H."/>
            <person name="Lind A.E."/>
            <person name="Lazar C.S."/>
            <person name="Hinrichs K.-U."/>
            <person name="Teske A.P."/>
            <person name="Ettema T.J."/>
        </authorList>
    </citation>
    <scope>NUCLEOTIDE SEQUENCE [LARGE SCALE GENOMIC DNA]</scope>
</reference>
<evidence type="ECO:0000256" key="4">
    <source>
        <dbReference type="ARBA" id="ARBA00023317"/>
    </source>
</evidence>
<keyword evidence="4 6" id="KW-0670">Pyruvate</keyword>
<sequence length="153" mass="16378">MWEVPKEAALVAGDADGPFELVAFDNALRKAGIAELNLVPVSSIWPIGCKIVKWRKLEPGTIVPLVISKICSSTPGQKIAAAVGIAISETSHGMVSEYHDIGITQKMAARTAEDMVRYMMERRGLEPTKVTSVSAGHVVEQHGAALAAVVFLR</sequence>
<dbReference type="EC" id="4.1.1.19" evidence="6"/>
<evidence type="ECO:0000256" key="5">
    <source>
        <dbReference type="ARBA" id="ARBA00049309"/>
    </source>
</evidence>
<protein>
    <recommendedName>
        <fullName evidence="6">Pyruvoyl-dependent arginine decarboxylase</fullName>
        <shortName evidence="6">PvlArgDC</shortName>
        <ecNumber evidence="6">4.1.1.19</ecNumber>
    </recommendedName>
    <component>
        <recommendedName>
            <fullName evidence="6">Pyruvoyl-dependent arginine decarboxylase subunit beta</fullName>
        </recommendedName>
    </component>
    <component>
        <recommendedName>
            <fullName evidence="6">Pyruvoyl-dependent arginine decarboxylase subunit alpha</fullName>
        </recommendedName>
    </component>
</protein>
<keyword evidence="3 6" id="KW-0456">Lyase</keyword>
<evidence type="ECO:0000256" key="3">
    <source>
        <dbReference type="ARBA" id="ARBA00023239"/>
    </source>
</evidence>
<dbReference type="SUPFAM" id="SSF56271">
    <property type="entry name" value="Pyruvoyl-dependent histidine and arginine decarboxylases"/>
    <property type="match status" value="1"/>
</dbReference>
<dbReference type="InterPro" id="IPR002724">
    <property type="entry name" value="Pyruvoyl-dep_arg_deCO2ase"/>
</dbReference>
<dbReference type="PANTHER" id="PTHR40438">
    <property type="entry name" value="PYRUVOYL-DEPENDENT ARGININE DECARBOXYLASE"/>
    <property type="match status" value="1"/>
</dbReference>
<evidence type="ECO:0000313" key="7">
    <source>
        <dbReference type="EMBL" id="KUO42591.1"/>
    </source>
</evidence>
<dbReference type="GO" id="GO:0006527">
    <property type="term" value="P:L-arginine catabolic process"/>
    <property type="evidence" value="ECO:0007669"/>
    <property type="project" value="InterPro"/>
</dbReference>
<evidence type="ECO:0000256" key="1">
    <source>
        <dbReference type="ARBA" id="ARBA00007412"/>
    </source>
</evidence>
<comment type="caution">
    <text evidence="7">The sequence shown here is derived from an EMBL/GenBank/DDBJ whole genome shotgun (WGS) entry which is preliminary data.</text>
</comment>
<dbReference type="EMBL" id="LQMQ01000003">
    <property type="protein sequence ID" value="KUO42591.1"/>
    <property type="molecule type" value="Genomic_DNA"/>
</dbReference>
<dbReference type="Gene3D" id="3.50.20.10">
    <property type="entry name" value="Pyruvoyl-Dependent Histidine Decarboxylase, subunit B"/>
    <property type="match status" value="1"/>
</dbReference>
<dbReference type="NCBIfam" id="TIGR00286">
    <property type="entry name" value="pyruvoyl-dependent arginine decarboxylase"/>
    <property type="match status" value="1"/>
</dbReference>
<dbReference type="Proteomes" id="UP000074294">
    <property type="component" value="Unassembled WGS sequence"/>
</dbReference>
<dbReference type="HAMAP" id="MF_01404">
    <property type="entry name" value="PvlArgDC"/>
    <property type="match status" value="1"/>
</dbReference>
<accession>A0A147K1G0</accession>
<dbReference type="SFLD" id="SFLDS00055">
    <property type="entry name" value="Pyruvoyl-Dependent_Histidine/A"/>
    <property type="match status" value="1"/>
</dbReference>
<feature type="chain" id="PRO_5023534315" description="Pyruvoyl-dependent arginine decarboxylase subunit beta" evidence="6">
    <location>
        <begin position="1"/>
        <end position="42"/>
    </location>
</feature>
<feature type="modified residue" description="Pyruvic acid (Ser)" evidence="6">
    <location>
        <position position="43"/>
    </location>
</feature>
<dbReference type="SFLD" id="SFLDG01170">
    <property type="entry name" value="Pyruvoyl-dependent_arginine_de"/>
    <property type="match status" value="1"/>
</dbReference>
<dbReference type="InterPro" id="IPR016104">
    <property type="entry name" value="Pyr-dep_his/arg-deCO2ase"/>
</dbReference>
<gene>
    <name evidence="6" type="primary">pdaD</name>
    <name evidence="7" type="ORF">APZ16_02065</name>
</gene>
<dbReference type="AlphaFoldDB" id="A0A147K1G0"/>
<feature type="site" description="Cleavage (non-hydrolytic)" evidence="6">
    <location>
        <begin position="42"/>
        <end position="43"/>
    </location>
</feature>
<comment type="similarity">
    <text evidence="1 6">Belongs to the PdaD family.</text>
</comment>
<dbReference type="SFLD" id="SFLDF00471">
    <property type="entry name" value="Pyruvoyl-dependent_arginine_de"/>
    <property type="match status" value="1"/>
</dbReference>
<proteinExistence type="inferred from homology"/>
<dbReference type="Pfam" id="PF01862">
    <property type="entry name" value="PvlArgDC"/>
    <property type="match status" value="1"/>
</dbReference>
<keyword evidence="2 6" id="KW-0210">Decarboxylase</keyword>
<dbReference type="InterPro" id="IPR016105">
    <property type="entry name" value="Pyr-dep_his/arg-deCO2ase_sand"/>
</dbReference>
<feature type="chain" id="PRO_5023534316" description="Pyruvoyl-dependent arginine decarboxylase subunit alpha" evidence="6">
    <location>
        <begin position="43"/>
        <end position="153"/>
    </location>
</feature>